<reference evidence="1 2" key="1">
    <citation type="submission" date="2019-07" db="EMBL/GenBank/DDBJ databases">
        <title>Diversity of Bacteria from Kongsfjorden, Arctic.</title>
        <authorList>
            <person name="Yu Y."/>
        </authorList>
    </citation>
    <scope>NUCLEOTIDE SEQUENCE [LARGE SCALE GENOMIC DNA]</scope>
    <source>
        <strain evidence="1 2">SM1923</strain>
    </source>
</reference>
<organism evidence="1 2">
    <name type="scientific">Cobetia crustatorum</name>
    <dbReference type="NCBI Taxonomy" id="553385"/>
    <lineage>
        <taxon>Bacteria</taxon>
        <taxon>Pseudomonadati</taxon>
        <taxon>Pseudomonadota</taxon>
        <taxon>Gammaproteobacteria</taxon>
        <taxon>Oceanospirillales</taxon>
        <taxon>Halomonadaceae</taxon>
        <taxon>Cobetia</taxon>
    </lineage>
</organism>
<gene>
    <name evidence="1" type="ORF">FQP86_07680</name>
</gene>
<dbReference type="Proteomes" id="UP000319941">
    <property type="component" value="Unassembled WGS sequence"/>
</dbReference>
<name>A0A558HQL8_9GAMM</name>
<sequence>MISVKVKSYLKDQEWWFEDASDVYLQALHRLGVGIDTEFSDFFLHAEDGPTFNSKGKEIYHVCWWAINSNYELDISRTHEVLKLPDEMLPLDSFDGEHGYFYSKLDCKVYEYALSSAPAGVVVNIKSWDDFNSFLEFFFDIA</sequence>
<evidence type="ECO:0000313" key="2">
    <source>
        <dbReference type="Proteomes" id="UP000319941"/>
    </source>
</evidence>
<evidence type="ECO:0000313" key="1">
    <source>
        <dbReference type="EMBL" id="TVU71424.1"/>
    </source>
</evidence>
<dbReference type="OrthoDB" id="2596110at2"/>
<comment type="caution">
    <text evidence="1">The sequence shown here is derived from an EMBL/GenBank/DDBJ whole genome shotgun (WGS) entry which is preliminary data.</text>
</comment>
<dbReference type="RefSeq" id="WP_144727349.1">
    <property type="nucleotide sequence ID" value="NZ_CAWOWR010000097.1"/>
</dbReference>
<accession>A0A558HQL8</accession>
<dbReference type="AlphaFoldDB" id="A0A558HQL8"/>
<evidence type="ECO:0008006" key="3">
    <source>
        <dbReference type="Google" id="ProtNLM"/>
    </source>
</evidence>
<protein>
    <recommendedName>
        <fullName evidence="3">SMI1/KNR4 family protein</fullName>
    </recommendedName>
</protein>
<keyword evidence="2" id="KW-1185">Reference proteome</keyword>
<dbReference type="EMBL" id="VNFH01000004">
    <property type="protein sequence ID" value="TVU71424.1"/>
    <property type="molecule type" value="Genomic_DNA"/>
</dbReference>
<proteinExistence type="predicted"/>